<dbReference type="AlphaFoldDB" id="G0MUW2"/>
<evidence type="ECO:0000313" key="3">
    <source>
        <dbReference type="Proteomes" id="UP000008068"/>
    </source>
</evidence>
<dbReference type="GO" id="GO:0051260">
    <property type="term" value="P:protein homooligomerization"/>
    <property type="evidence" value="ECO:0007669"/>
    <property type="project" value="InterPro"/>
</dbReference>
<name>G0MUW2_CAEBE</name>
<dbReference type="SMART" id="SM00225">
    <property type="entry name" value="BTB"/>
    <property type="match status" value="1"/>
</dbReference>
<dbReference type="InterPro" id="IPR011333">
    <property type="entry name" value="SKP1/BTB/POZ_sf"/>
</dbReference>
<dbReference type="CDD" id="cd18316">
    <property type="entry name" value="BTB_POZ_KCTD-like"/>
    <property type="match status" value="1"/>
</dbReference>
<sequence>MTDKITLNVGGVRVHTTRTTLTRIPSWLNDLITSHPPPPLDEYGYIFIDRSPKHIGSILDYLRDGDVALPDNQQHVREILNEAIYYNVGGLIDLCNASIKIRIIENDLKMLQIIARSPRPVLIIHYGRMEDMSLIFHPPDTASKFESRYRKWFDVYFKQNTTPGIDPGLWSFSIHDDRTNVYTVVTAFDSNRFYTMIMDAVVRFQDNRNLLQSMQDNLEQEQDEDM</sequence>
<reference evidence="3" key="1">
    <citation type="submission" date="2011-07" db="EMBL/GenBank/DDBJ databases">
        <authorList>
            <consortium name="Caenorhabditis brenneri Sequencing and Analysis Consortium"/>
            <person name="Wilson R.K."/>
        </authorList>
    </citation>
    <scope>NUCLEOTIDE SEQUENCE [LARGE SCALE GENOMIC DNA]</scope>
    <source>
        <strain evidence="3">PB2801</strain>
    </source>
</reference>
<dbReference type="PANTHER" id="PTHR11145">
    <property type="entry name" value="BTB/POZ DOMAIN-CONTAINING ADAPTER FOR CUL3-MEDIATED RHOA DEGRADATION PROTEIN FAMILY MEMBER"/>
    <property type="match status" value="1"/>
</dbReference>
<dbReference type="eggNOG" id="KOG2716">
    <property type="taxonomic scope" value="Eukaryota"/>
</dbReference>
<dbReference type="InterPro" id="IPR045068">
    <property type="entry name" value="BACURD1-3"/>
</dbReference>
<dbReference type="InParanoid" id="G0MUW2"/>
<gene>
    <name evidence="2" type="ORF">CAEBREN_16554</name>
</gene>
<keyword evidence="3" id="KW-1185">Reference proteome</keyword>
<dbReference type="Proteomes" id="UP000008068">
    <property type="component" value="Unassembled WGS sequence"/>
</dbReference>
<dbReference type="HOGENOM" id="CLU_086154_0_0_1"/>
<organism evidence="3">
    <name type="scientific">Caenorhabditis brenneri</name>
    <name type="common">Nematode worm</name>
    <dbReference type="NCBI Taxonomy" id="135651"/>
    <lineage>
        <taxon>Eukaryota</taxon>
        <taxon>Metazoa</taxon>
        <taxon>Ecdysozoa</taxon>
        <taxon>Nematoda</taxon>
        <taxon>Chromadorea</taxon>
        <taxon>Rhabditida</taxon>
        <taxon>Rhabditina</taxon>
        <taxon>Rhabditomorpha</taxon>
        <taxon>Rhabditoidea</taxon>
        <taxon>Rhabditidae</taxon>
        <taxon>Peloderinae</taxon>
        <taxon>Caenorhabditis</taxon>
    </lineage>
</organism>
<dbReference type="InterPro" id="IPR000210">
    <property type="entry name" value="BTB/POZ_dom"/>
</dbReference>
<dbReference type="PANTHER" id="PTHR11145:SF8">
    <property type="entry name" value="RE57120P"/>
    <property type="match status" value="1"/>
</dbReference>
<dbReference type="EMBL" id="GL379813">
    <property type="protein sequence ID" value="EGT44521.1"/>
    <property type="molecule type" value="Genomic_DNA"/>
</dbReference>
<feature type="domain" description="BTB" evidence="1">
    <location>
        <begin position="3"/>
        <end position="71"/>
    </location>
</feature>
<protein>
    <recommendedName>
        <fullName evidence="1">BTB domain-containing protein</fullName>
    </recommendedName>
</protein>
<dbReference type="Gene3D" id="3.30.710.10">
    <property type="entry name" value="Potassium Channel Kv1.1, Chain A"/>
    <property type="match status" value="1"/>
</dbReference>
<evidence type="ECO:0000313" key="2">
    <source>
        <dbReference type="EMBL" id="EGT44521.1"/>
    </source>
</evidence>
<dbReference type="Pfam" id="PF02214">
    <property type="entry name" value="BTB_2"/>
    <property type="match status" value="1"/>
</dbReference>
<accession>G0MUW2</accession>
<dbReference type="SUPFAM" id="SSF54695">
    <property type="entry name" value="POZ domain"/>
    <property type="match status" value="1"/>
</dbReference>
<dbReference type="STRING" id="135651.G0MUW2"/>
<dbReference type="PROSITE" id="PS50097">
    <property type="entry name" value="BTB"/>
    <property type="match status" value="1"/>
</dbReference>
<dbReference type="InterPro" id="IPR003131">
    <property type="entry name" value="T1-type_BTB"/>
</dbReference>
<evidence type="ECO:0000259" key="1">
    <source>
        <dbReference type="PROSITE" id="PS50097"/>
    </source>
</evidence>
<proteinExistence type="predicted"/>
<dbReference type="OrthoDB" id="2333377at2759"/>